<evidence type="ECO:0000256" key="3">
    <source>
        <dbReference type="ARBA" id="ARBA00022729"/>
    </source>
</evidence>
<comment type="subcellular location">
    <subcellularLocation>
        <location evidence="1">Secreted</location>
    </subcellularLocation>
</comment>
<dbReference type="GO" id="GO:0005576">
    <property type="term" value="C:extracellular region"/>
    <property type="evidence" value="ECO:0007669"/>
    <property type="project" value="UniProtKB-SubCell"/>
</dbReference>
<keyword evidence="6" id="KW-1185">Reference proteome</keyword>
<sequence length="260" mass="28253">MRERVCRHLLYISCRHHARCQNFPELCNPDYDISNQQLHIYSNSTCVERSVTKAKILPGFVVISEMESMLAVLLFLSCYAVETQAQVGPGSTPLLSEGDRLLKELTAKVDKLEKNCGDKPEVAFSAFLLGEDGQDNFGPYDADAVLMYNEVTTNIGGAYNPTTGNFTAPFGGVYHFIFSCSAGNTKKVNAELLKNGVNMAAVSETANPASGIYHGGASGVTLQLAKGDQVSVVIRKGSSIYNNNRINTFTGYLLFSVNDP</sequence>
<organism evidence="5 6">
    <name type="scientific">Umbra pygmaea</name>
    <name type="common">Eastern mudminnow</name>
    <dbReference type="NCBI Taxonomy" id="75934"/>
    <lineage>
        <taxon>Eukaryota</taxon>
        <taxon>Metazoa</taxon>
        <taxon>Chordata</taxon>
        <taxon>Craniata</taxon>
        <taxon>Vertebrata</taxon>
        <taxon>Euteleostomi</taxon>
        <taxon>Actinopterygii</taxon>
        <taxon>Neopterygii</taxon>
        <taxon>Teleostei</taxon>
        <taxon>Protacanthopterygii</taxon>
        <taxon>Esociformes</taxon>
        <taxon>Umbridae</taxon>
        <taxon>Umbra</taxon>
    </lineage>
</organism>
<evidence type="ECO:0000259" key="4">
    <source>
        <dbReference type="PROSITE" id="PS50871"/>
    </source>
</evidence>
<dbReference type="EMBL" id="JAGEUA010000009">
    <property type="protein sequence ID" value="KAL0965086.1"/>
    <property type="molecule type" value="Genomic_DNA"/>
</dbReference>
<reference evidence="5 6" key="1">
    <citation type="submission" date="2024-06" db="EMBL/GenBank/DDBJ databases">
        <authorList>
            <person name="Pan Q."/>
            <person name="Wen M."/>
            <person name="Jouanno E."/>
            <person name="Zahm M."/>
            <person name="Klopp C."/>
            <person name="Cabau C."/>
            <person name="Louis A."/>
            <person name="Berthelot C."/>
            <person name="Parey E."/>
            <person name="Roest Crollius H."/>
            <person name="Montfort J."/>
            <person name="Robinson-Rechavi M."/>
            <person name="Bouchez O."/>
            <person name="Lampietro C."/>
            <person name="Lopez Roques C."/>
            <person name="Donnadieu C."/>
            <person name="Postlethwait J."/>
            <person name="Bobe J."/>
            <person name="Verreycken H."/>
            <person name="Guiguen Y."/>
        </authorList>
    </citation>
    <scope>NUCLEOTIDE SEQUENCE [LARGE SCALE GENOMIC DNA]</scope>
    <source>
        <strain evidence="5">Up_M1</strain>
        <tissue evidence="5">Testis</tissue>
    </source>
</reference>
<gene>
    <name evidence="5" type="ORF">UPYG_G00276610</name>
</gene>
<proteinExistence type="predicted"/>
<dbReference type="Proteomes" id="UP001557470">
    <property type="component" value="Unassembled WGS sequence"/>
</dbReference>
<dbReference type="SUPFAM" id="SSF49842">
    <property type="entry name" value="TNF-like"/>
    <property type="match status" value="1"/>
</dbReference>
<name>A0ABD0W431_UMBPY</name>
<dbReference type="SMART" id="SM00110">
    <property type="entry name" value="C1Q"/>
    <property type="match status" value="1"/>
</dbReference>
<dbReference type="InterPro" id="IPR050822">
    <property type="entry name" value="Cerebellin_Synaptic_Org"/>
</dbReference>
<evidence type="ECO:0000256" key="1">
    <source>
        <dbReference type="ARBA" id="ARBA00004613"/>
    </source>
</evidence>
<keyword evidence="3" id="KW-0732">Signal</keyword>
<dbReference type="PANTHER" id="PTHR22923">
    <property type="entry name" value="CEREBELLIN-RELATED"/>
    <property type="match status" value="1"/>
</dbReference>
<feature type="domain" description="C1q" evidence="4">
    <location>
        <begin position="117"/>
        <end position="260"/>
    </location>
</feature>
<protein>
    <recommendedName>
        <fullName evidence="4">C1q domain-containing protein</fullName>
    </recommendedName>
</protein>
<dbReference type="Gene3D" id="2.60.120.40">
    <property type="match status" value="1"/>
</dbReference>
<dbReference type="PRINTS" id="PR00007">
    <property type="entry name" value="COMPLEMNTC1Q"/>
</dbReference>
<dbReference type="Pfam" id="PF00386">
    <property type="entry name" value="C1q"/>
    <property type="match status" value="1"/>
</dbReference>
<dbReference type="PANTHER" id="PTHR22923:SF102">
    <property type="entry name" value="CEREBELLIN 13-RELATED"/>
    <property type="match status" value="1"/>
</dbReference>
<evidence type="ECO:0000256" key="2">
    <source>
        <dbReference type="ARBA" id="ARBA00022525"/>
    </source>
</evidence>
<evidence type="ECO:0000313" key="5">
    <source>
        <dbReference type="EMBL" id="KAL0965086.1"/>
    </source>
</evidence>
<dbReference type="AlphaFoldDB" id="A0ABD0W431"/>
<dbReference type="PROSITE" id="PS50871">
    <property type="entry name" value="C1Q"/>
    <property type="match status" value="1"/>
</dbReference>
<keyword evidence="2" id="KW-0964">Secreted</keyword>
<accession>A0ABD0W431</accession>
<dbReference type="InterPro" id="IPR001073">
    <property type="entry name" value="C1q_dom"/>
</dbReference>
<dbReference type="InterPro" id="IPR008983">
    <property type="entry name" value="Tumour_necrosis_fac-like_dom"/>
</dbReference>
<evidence type="ECO:0000313" key="6">
    <source>
        <dbReference type="Proteomes" id="UP001557470"/>
    </source>
</evidence>
<comment type="caution">
    <text evidence="5">The sequence shown here is derived from an EMBL/GenBank/DDBJ whole genome shotgun (WGS) entry which is preliminary data.</text>
</comment>